<dbReference type="EMBL" id="JAINUF010000002">
    <property type="protein sequence ID" value="KAJ8375252.1"/>
    <property type="molecule type" value="Genomic_DNA"/>
</dbReference>
<name>A0A9Q1G5F0_SYNKA</name>
<sequence>MDELRRILGGTNGKYIEETKARWEDFCAKVQFYGVWKKALKPPFSLSVRGVDSTIALLTALPSLLPSPNPPPKRLGNASEALLHILQVKERISACLTDISEWMATHHLKLNLDKTELLFMPYKTSPLHDLSITVDGTVPREDPSMYLEKQPLSSPVLLFQGTACILAVGNIPPYLDYGPGQCPGASDCQGASKPQAARCVAQDFRRKLKARALSVHSAS</sequence>
<keyword evidence="2" id="KW-1185">Reference proteome</keyword>
<organism evidence="1 2">
    <name type="scientific">Synaphobranchus kaupii</name>
    <name type="common">Kaup's arrowtooth eel</name>
    <dbReference type="NCBI Taxonomy" id="118154"/>
    <lineage>
        <taxon>Eukaryota</taxon>
        <taxon>Metazoa</taxon>
        <taxon>Chordata</taxon>
        <taxon>Craniata</taxon>
        <taxon>Vertebrata</taxon>
        <taxon>Euteleostomi</taxon>
        <taxon>Actinopterygii</taxon>
        <taxon>Neopterygii</taxon>
        <taxon>Teleostei</taxon>
        <taxon>Anguilliformes</taxon>
        <taxon>Synaphobranchidae</taxon>
        <taxon>Synaphobranchus</taxon>
    </lineage>
</organism>
<comment type="caution">
    <text evidence="1">The sequence shown here is derived from an EMBL/GenBank/DDBJ whole genome shotgun (WGS) entry which is preliminary data.</text>
</comment>
<gene>
    <name evidence="1" type="ORF">SKAU_G00058320</name>
</gene>
<protein>
    <submittedName>
        <fullName evidence="1">Uncharacterized protein</fullName>
    </submittedName>
</protein>
<proteinExistence type="predicted"/>
<accession>A0A9Q1G5F0</accession>
<reference evidence="1" key="1">
    <citation type="journal article" date="2023" name="Science">
        <title>Genome structures resolve the early diversification of teleost fishes.</title>
        <authorList>
            <person name="Parey E."/>
            <person name="Louis A."/>
            <person name="Montfort J."/>
            <person name="Bouchez O."/>
            <person name="Roques C."/>
            <person name="Iampietro C."/>
            <person name="Lluch J."/>
            <person name="Castinel A."/>
            <person name="Donnadieu C."/>
            <person name="Desvignes T."/>
            <person name="Floi Bucao C."/>
            <person name="Jouanno E."/>
            <person name="Wen M."/>
            <person name="Mejri S."/>
            <person name="Dirks R."/>
            <person name="Jansen H."/>
            <person name="Henkel C."/>
            <person name="Chen W.J."/>
            <person name="Zahm M."/>
            <person name="Cabau C."/>
            <person name="Klopp C."/>
            <person name="Thompson A.W."/>
            <person name="Robinson-Rechavi M."/>
            <person name="Braasch I."/>
            <person name="Lecointre G."/>
            <person name="Bobe J."/>
            <person name="Postlethwait J.H."/>
            <person name="Berthelot C."/>
            <person name="Roest Crollius H."/>
            <person name="Guiguen Y."/>
        </authorList>
    </citation>
    <scope>NUCLEOTIDE SEQUENCE</scope>
    <source>
        <strain evidence="1">WJC10195</strain>
    </source>
</reference>
<dbReference type="Proteomes" id="UP001152622">
    <property type="component" value="Chromosome 2"/>
</dbReference>
<evidence type="ECO:0000313" key="2">
    <source>
        <dbReference type="Proteomes" id="UP001152622"/>
    </source>
</evidence>
<dbReference type="AlphaFoldDB" id="A0A9Q1G5F0"/>
<evidence type="ECO:0000313" key="1">
    <source>
        <dbReference type="EMBL" id="KAJ8375252.1"/>
    </source>
</evidence>
<dbReference type="OrthoDB" id="8962263at2759"/>